<dbReference type="EMBL" id="CAMGYJ010000003">
    <property type="protein sequence ID" value="CAI0395728.1"/>
    <property type="molecule type" value="Genomic_DNA"/>
</dbReference>
<dbReference type="Proteomes" id="UP001154282">
    <property type="component" value="Unassembled WGS sequence"/>
</dbReference>
<accession>A0AAV0IFE7</accession>
<evidence type="ECO:0000313" key="2">
    <source>
        <dbReference type="EMBL" id="CAI0395726.1"/>
    </source>
</evidence>
<evidence type="ECO:0000313" key="3">
    <source>
        <dbReference type="EMBL" id="CAI0395728.1"/>
    </source>
</evidence>
<gene>
    <name evidence="2" type="ORF">LITE_LOCUS8818</name>
    <name evidence="3" type="ORF">LITE_LOCUS8820</name>
</gene>
<evidence type="ECO:0000256" key="1">
    <source>
        <dbReference type="SAM" id="MobiDB-lite"/>
    </source>
</evidence>
<protein>
    <submittedName>
        <fullName evidence="3">Uncharacterized protein</fullName>
    </submittedName>
</protein>
<dbReference type="AlphaFoldDB" id="A0AAV0IFE7"/>
<evidence type="ECO:0000313" key="4">
    <source>
        <dbReference type="Proteomes" id="UP001154282"/>
    </source>
</evidence>
<dbReference type="EMBL" id="CAMGYJ010000003">
    <property type="protein sequence ID" value="CAI0395726.1"/>
    <property type="molecule type" value="Genomic_DNA"/>
</dbReference>
<sequence>MAWPSPYHNYNPPSMYGPKPTKYLHGPTTKAHMKKTSLAYKYTTKHSK</sequence>
<name>A0AAV0IFE7_9ROSI</name>
<organism evidence="3 4">
    <name type="scientific">Linum tenue</name>
    <dbReference type="NCBI Taxonomy" id="586396"/>
    <lineage>
        <taxon>Eukaryota</taxon>
        <taxon>Viridiplantae</taxon>
        <taxon>Streptophyta</taxon>
        <taxon>Embryophyta</taxon>
        <taxon>Tracheophyta</taxon>
        <taxon>Spermatophyta</taxon>
        <taxon>Magnoliopsida</taxon>
        <taxon>eudicotyledons</taxon>
        <taxon>Gunneridae</taxon>
        <taxon>Pentapetalae</taxon>
        <taxon>rosids</taxon>
        <taxon>fabids</taxon>
        <taxon>Malpighiales</taxon>
        <taxon>Linaceae</taxon>
        <taxon>Linum</taxon>
    </lineage>
</organism>
<feature type="region of interest" description="Disordered" evidence="1">
    <location>
        <begin position="1"/>
        <end position="30"/>
    </location>
</feature>
<reference evidence="3" key="1">
    <citation type="submission" date="2022-08" db="EMBL/GenBank/DDBJ databases">
        <authorList>
            <person name="Gutierrez-Valencia J."/>
        </authorList>
    </citation>
    <scope>NUCLEOTIDE SEQUENCE</scope>
</reference>
<keyword evidence="4" id="KW-1185">Reference proteome</keyword>
<comment type="caution">
    <text evidence="3">The sequence shown here is derived from an EMBL/GenBank/DDBJ whole genome shotgun (WGS) entry which is preliminary data.</text>
</comment>
<proteinExistence type="predicted"/>